<dbReference type="RefSeq" id="WP_253852840.1">
    <property type="nucleotide sequence ID" value="NZ_BAAALM010000007.1"/>
</dbReference>
<evidence type="ECO:0000256" key="3">
    <source>
        <dbReference type="ARBA" id="ARBA00022605"/>
    </source>
</evidence>
<comment type="similarity">
    <text evidence="2 9">Belongs to the alpha-IPM synthase/homocitrate synthase family.</text>
</comment>
<evidence type="ECO:0000256" key="8">
    <source>
        <dbReference type="NCBIfam" id="TIGR00977"/>
    </source>
</evidence>
<organism evidence="11 12">
    <name type="scientific">Prauserella alba</name>
    <dbReference type="NCBI Taxonomy" id="176898"/>
    <lineage>
        <taxon>Bacteria</taxon>
        <taxon>Bacillati</taxon>
        <taxon>Actinomycetota</taxon>
        <taxon>Actinomycetes</taxon>
        <taxon>Pseudonocardiales</taxon>
        <taxon>Pseudonocardiaceae</taxon>
        <taxon>Prauserella</taxon>
    </lineage>
</organism>
<dbReference type="Gene3D" id="3.20.20.70">
    <property type="entry name" value="Aldolase class I"/>
    <property type="match status" value="1"/>
</dbReference>
<gene>
    <name evidence="11" type="primary">cimA</name>
    <name evidence="11" type="ORF">GCM10009675_23780</name>
</gene>
<evidence type="ECO:0000256" key="5">
    <source>
        <dbReference type="ARBA" id="ARBA00022679"/>
    </source>
</evidence>
<keyword evidence="6" id="KW-0100">Branched-chain amino acid biosynthesis</keyword>
<evidence type="ECO:0000256" key="2">
    <source>
        <dbReference type="ARBA" id="ARBA00006154"/>
    </source>
</evidence>
<dbReference type="SUPFAM" id="SSF110921">
    <property type="entry name" value="2-isopropylmalate synthase LeuA, allosteric (dimerisation) domain"/>
    <property type="match status" value="1"/>
</dbReference>
<dbReference type="InterPro" id="IPR002034">
    <property type="entry name" value="AIPM/Hcit_synth_CS"/>
</dbReference>
<dbReference type="EC" id="2.3.3.21" evidence="8"/>
<dbReference type="InterPro" id="IPR054691">
    <property type="entry name" value="LeuA/HCS_post-cat"/>
</dbReference>
<dbReference type="Gene3D" id="1.10.238.260">
    <property type="match status" value="1"/>
</dbReference>
<sequence>MTRTEPAGTPLGDDFHLYDTTLRDGAQREGISYSVADKIAVARHLDELGVGFIEGGWPGAMPKDTEFFARAAAGELPLKHAALVAFGSTRRSGVAAGDDPQVRALLDSQAPVVTLVAKSDIRHIERALRVDVDEACAMVADTVKFLVGEGRRVFLDAEHFFDGYAYDPDTALRVLEAAGSAGADVVVLCDTNGGQLPLGLADTVREVRERTGLRIGIHCQDDTSCAVANSIAAVQAGATHVQCTANGYGERAGNADLFAVTGNLVAKLGMEVLPSGGAAELTRVSHALAEIANIAPDTHQAYVGSSAFAHKAGLHASAIKVDPLLYNHIDPALVGNDMRVLVTEMAGKASLELKGHELGVDLAGNPRALSNTVHKVKDLEAGGWSFEAADASLELLMRREIAGSDGQEPVGPPFALESYRVVLDHRTDGEIVSEATVKVHVAGERVIATAEGNGPVNALDAALRKALSPHLAWLDEMSLSDYKVRILVNRQGTGAVTRVLVESSDREREWTTVGVHENIVEASWLALCDALAHKAMRV</sequence>
<protein>
    <recommendedName>
        <fullName evidence="8">Citramalate synthase</fullName>
        <ecNumber evidence="8">2.3.3.21</ecNumber>
    </recommendedName>
</protein>
<dbReference type="NCBIfam" id="TIGR00977">
    <property type="entry name" value="citramal_synth"/>
    <property type="match status" value="1"/>
</dbReference>
<dbReference type="PANTHER" id="PTHR43538">
    <property type="entry name" value="ALPHA-IPM SYNTHASE/HOMOCITRATE SYNTHASE"/>
    <property type="match status" value="1"/>
</dbReference>
<evidence type="ECO:0000313" key="12">
    <source>
        <dbReference type="Proteomes" id="UP001500467"/>
    </source>
</evidence>
<dbReference type="InterPro" id="IPR013785">
    <property type="entry name" value="Aldolase_TIM"/>
</dbReference>
<accession>A0ABN1VEN0</accession>
<comment type="caution">
    <text evidence="11">The sequence shown here is derived from an EMBL/GenBank/DDBJ whole genome shotgun (WGS) entry which is preliminary data.</text>
</comment>
<dbReference type="InterPro" id="IPR005675">
    <property type="entry name" value="Citramal_synthase"/>
</dbReference>
<comment type="catalytic activity">
    <reaction evidence="7">
        <text>pyruvate + acetyl-CoA + H2O = (3R)-citramalate + CoA + H(+)</text>
        <dbReference type="Rhea" id="RHEA:19045"/>
        <dbReference type="ChEBI" id="CHEBI:15361"/>
        <dbReference type="ChEBI" id="CHEBI:15377"/>
        <dbReference type="ChEBI" id="CHEBI:15378"/>
        <dbReference type="ChEBI" id="CHEBI:30934"/>
        <dbReference type="ChEBI" id="CHEBI:57287"/>
        <dbReference type="ChEBI" id="CHEBI:57288"/>
        <dbReference type="EC" id="2.3.3.21"/>
    </reaction>
</comment>
<dbReference type="Pfam" id="PF00682">
    <property type="entry name" value="HMGL-like"/>
    <property type="match status" value="1"/>
</dbReference>
<evidence type="ECO:0000256" key="7">
    <source>
        <dbReference type="ARBA" id="ARBA00048263"/>
    </source>
</evidence>
<dbReference type="PANTHER" id="PTHR43538:SF1">
    <property type="entry name" value="(R)-CITRAMALATE SYNTHASE"/>
    <property type="match status" value="1"/>
</dbReference>
<evidence type="ECO:0000259" key="10">
    <source>
        <dbReference type="PROSITE" id="PS50991"/>
    </source>
</evidence>
<keyword evidence="3" id="KW-0028">Amino-acid biosynthesis</keyword>
<evidence type="ECO:0000256" key="9">
    <source>
        <dbReference type="RuleBase" id="RU003523"/>
    </source>
</evidence>
<evidence type="ECO:0000256" key="4">
    <source>
        <dbReference type="ARBA" id="ARBA00022624"/>
    </source>
</evidence>
<dbReference type="PROSITE" id="PS00815">
    <property type="entry name" value="AIPM_HOMOCIT_SYNTH_1"/>
    <property type="match status" value="1"/>
</dbReference>
<keyword evidence="12" id="KW-1185">Reference proteome</keyword>
<keyword evidence="5 9" id="KW-0808">Transferase</keyword>
<dbReference type="InterPro" id="IPR036230">
    <property type="entry name" value="LeuA_allosteric_dom_sf"/>
</dbReference>
<evidence type="ECO:0000256" key="1">
    <source>
        <dbReference type="ARBA" id="ARBA00004743"/>
    </source>
</evidence>
<evidence type="ECO:0000256" key="6">
    <source>
        <dbReference type="ARBA" id="ARBA00023304"/>
    </source>
</evidence>
<proteinExistence type="inferred from homology"/>
<dbReference type="Pfam" id="PF22617">
    <property type="entry name" value="HCS_D2"/>
    <property type="match status" value="1"/>
</dbReference>
<comment type="pathway">
    <text evidence="1">Amino-acid biosynthesis; L-isoleucine biosynthesis; 2-oxobutanoate from pyruvate: step 1/3.</text>
</comment>
<dbReference type="Proteomes" id="UP001500467">
    <property type="component" value="Unassembled WGS sequence"/>
</dbReference>
<dbReference type="SMART" id="SM00917">
    <property type="entry name" value="LeuA_dimer"/>
    <property type="match status" value="1"/>
</dbReference>
<dbReference type="Pfam" id="PF08502">
    <property type="entry name" value="LeuA_dimer"/>
    <property type="match status" value="1"/>
</dbReference>
<keyword evidence="4" id="KW-0412">Isoleucine biosynthesis</keyword>
<reference evidence="11 12" key="1">
    <citation type="journal article" date="2019" name="Int. J. Syst. Evol. Microbiol.">
        <title>The Global Catalogue of Microorganisms (GCM) 10K type strain sequencing project: providing services to taxonomists for standard genome sequencing and annotation.</title>
        <authorList>
            <consortium name="The Broad Institute Genomics Platform"/>
            <consortium name="The Broad Institute Genome Sequencing Center for Infectious Disease"/>
            <person name="Wu L."/>
            <person name="Ma J."/>
        </authorList>
    </citation>
    <scope>NUCLEOTIDE SEQUENCE [LARGE SCALE GENOMIC DNA]</scope>
    <source>
        <strain evidence="11 12">JCM 13022</strain>
    </source>
</reference>
<dbReference type="SUPFAM" id="SSF51569">
    <property type="entry name" value="Aldolase"/>
    <property type="match status" value="1"/>
</dbReference>
<dbReference type="PROSITE" id="PS50991">
    <property type="entry name" value="PYR_CT"/>
    <property type="match status" value="1"/>
</dbReference>
<dbReference type="InterPro" id="IPR013709">
    <property type="entry name" value="2-isopropylmalate_synth_dimer"/>
</dbReference>
<dbReference type="CDD" id="cd07941">
    <property type="entry name" value="DRE_TIM_LeuA3"/>
    <property type="match status" value="1"/>
</dbReference>
<dbReference type="Gene3D" id="3.30.160.270">
    <property type="match status" value="1"/>
</dbReference>
<dbReference type="InterPro" id="IPR000891">
    <property type="entry name" value="PYR_CT"/>
</dbReference>
<evidence type="ECO:0000313" key="11">
    <source>
        <dbReference type="EMBL" id="GAA1204632.1"/>
    </source>
</evidence>
<feature type="domain" description="Pyruvate carboxyltransferase" evidence="10">
    <location>
        <begin position="15"/>
        <end position="283"/>
    </location>
</feature>
<name>A0ABN1VEN0_9PSEU</name>
<dbReference type="EMBL" id="BAAALM010000007">
    <property type="protein sequence ID" value="GAA1204632.1"/>
    <property type="molecule type" value="Genomic_DNA"/>
</dbReference>